<reference evidence="4 5" key="1">
    <citation type="journal article" date="2018" name="J. Microbiol.">
        <title>Bacillus spongiae sp. nov., isolated from sponge of Jeju Island.</title>
        <authorList>
            <person name="Lee G.E."/>
            <person name="Im W.T."/>
            <person name="Park J.S."/>
        </authorList>
    </citation>
    <scope>NUCLEOTIDE SEQUENCE [LARGE SCALE GENOMIC DNA]</scope>
    <source>
        <strain evidence="4 5">135PIL107-10</strain>
    </source>
</reference>
<feature type="domain" description="DnaB/C C-terminal" evidence="2">
    <location>
        <begin position="131"/>
        <end position="203"/>
    </location>
</feature>
<evidence type="ECO:0000313" key="5">
    <source>
        <dbReference type="Proteomes" id="UP001312865"/>
    </source>
</evidence>
<accession>A0ABU8HDH8</accession>
<gene>
    <name evidence="4" type="ORF">WAK64_09170</name>
</gene>
<dbReference type="NCBIfam" id="TIGR01446">
    <property type="entry name" value="DnaD_dom"/>
    <property type="match status" value="1"/>
</dbReference>
<dbReference type="EMBL" id="JBBAXC010000006">
    <property type="protein sequence ID" value="MEI5907227.1"/>
    <property type="molecule type" value="Genomic_DNA"/>
</dbReference>
<feature type="domain" description="DnaD N-terminal" evidence="3">
    <location>
        <begin position="19"/>
        <end position="116"/>
    </location>
</feature>
<dbReference type="InterPro" id="IPR006343">
    <property type="entry name" value="DnaB/C_C"/>
</dbReference>
<dbReference type="InterPro" id="IPR036388">
    <property type="entry name" value="WH-like_DNA-bd_sf"/>
</dbReference>
<name>A0ABU8HDH8_9BACI</name>
<dbReference type="RefSeq" id="WP_336586663.1">
    <property type="nucleotide sequence ID" value="NZ_JBBAXC010000006.1"/>
</dbReference>
<protein>
    <submittedName>
        <fullName evidence="4">DnaD domain-containing protein</fullName>
    </submittedName>
</protein>
<dbReference type="Gene3D" id="1.10.10.10">
    <property type="entry name" value="Winged helix-like DNA-binding domain superfamily/Winged helix DNA-binding domain"/>
    <property type="match status" value="1"/>
</dbReference>
<evidence type="ECO:0000256" key="1">
    <source>
        <dbReference type="ARBA" id="ARBA00093462"/>
    </source>
</evidence>
<dbReference type="Gene3D" id="1.10.10.630">
    <property type="entry name" value="DnaD domain-like"/>
    <property type="match status" value="1"/>
</dbReference>
<dbReference type="PANTHER" id="PTHR37293:SF6">
    <property type="entry name" value="DNA REPLICATION PROTEIN DNAD"/>
    <property type="match status" value="1"/>
</dbReference>
<dbReference type="PANTHER" id="PTHR37293">
    <property type="entry name" value="PHAGE REPLICATION PROTEIN-RELATED"/>
    <property type="match status" value="1"/>
</dbReference>
<dbReference type="Proteomes" id="UP001312865">
    <property type="component" value="Unassembled WGS sequence"/>
</dbReference>
<evidence type="ECO:0000313" key="4">
    <source>
        <dbReference type="EMBL" id="MEI5907227.1"/>
    </source>
</evidence>
<dbReference type="Pfam" id="PF21984">
    <property type="entry name" value="DnaD_N"/>
    <property type="match status" value="1"/>
</dbReference>
<dbReference type="InterPro" id="IPR053843">
    <property type="entry name" value="DnaD_N"/>
</dbReference>
<keyword evidence="5" id="KW-1185">Reference proteome</keyword>
<dbReference type="InterPro" id="IPR053162">
    <property type="entry name" value="DnaD"/>
</dbReference>
<dbReference type="Pfam" id="PF07261">
    <property type="entry name" value="DnaB_2"/>
    <property type="match status" value="1"/>
</dbReference>
<dbReference type="InterPro" id="IPR034829">
    <property type="entry name" value="DnaD-like_sf"/>
</dbReference>
<dbReference type="SUPFAM" id="SSF158499">
    <property type="entry name" value="DnaD domain-like"/>
    <property type="match status" value="1"/>
</dbReference>
<organism evidence="4 5">
    <name type="scientific">Bacillus spongiae</name>
    <dbReference type="NCBI Taxonomy" id="2683610"/>
    <lineage>
        <taxon>Bacteria</taxon>
        <taxon>Bacillati</taxon>
        <taxon>Bacillota</taxon>
        <taxon>Bacilli</taxon>
        <taxon>Bacillales</taxon>
        <taxon>Bacillaceae</taxon>
        <taxon>Bacillus</taxon>
    </lineage>
</organism>
<sequence length="233" mass="27461">MEYKQLFLTWLEEGSIQLPQMLLSHYSKLSLSETELVLLMQIMAFQQKGIKFPTPEQLAEKMTISSESSVAILRRLLQKNLLAIQEETSKDGIRYEQYSLQPLWETLINKMEQENNSLTVQQTILDEGDLYKAFEQEFGRALSPIEVETLSMWIDQDEQNTMIIKEALKEAVISGKLNFRYIDRILFEWKKKGVKTIEQARSHSEQFRQKQIKPEKMNSSRNNNVPFYNWLEQ</sequence>
<comment type="similarity">
    <text evidence="1">Belongs to the DnaB/DnaD family.</text>
</comment>
<evidence type="ECO:0000259" key="2">
    <source>
        <dbReference type="Pfam" id="PF07261"/>
    </source>
</evidence>
<comment type="caution">
    <text evidence="4">The sequence shown here is derived from an EMBL/GenBank/DDBJ whole genome shotgun (WGS) entry which is preliminary data.</text>
</comment>
<evidence type="ECO:0000259" key="3">
    <source>
        <dbReference type="Pfam" id="PF21984"/>
    </source>
</evidence>
<proteinExistence type="inferred from homology"/>